<dbReference type="InterPro" id="IPR036291">
    <property type="entry name" value="NAD(P)-bd_dom_sf"/>
</dbReference>
<dbReference type="Gene3D" id="3.40.50.720">
    <property type="entry name" value="NAD(P)-binding Rossmann-like Domain"/>
    <property type="match status" value="1"/>
</dbReference>
<sequence>MEEKSKVLIIGATGRLGYHLAQFSLQFGHPTFILIRDSSLNDPNKAEKLNFLSSAGAIPIKGSLDDEKSLIEAVKQVDVVVCSIPSKQALDQKLLIKVIKESGCIKKFIPSEFGVDPDKVQITELDNQFYSRKAEIRRLIEAEGIPFTYICCNLFMSYLLPWLAQPGLKAPPRDKVTIFGDGNTKAVFVKDVDVAACTVSAIDDPRTLNKTLYLRPPGNACSMNELVAMWEDKIGKKLERIYVQEEELLRKIKESSYPENMEMTFIYSAFVKGDHTYFDIQTCGVNGTELYPHLKFTTVSEHLDTLV</sequence>
<evidence type="ECO:0000256" key="2">
    <source>
        <dbReference type="ARBA" id="ARBA00023002"/>
    </source>
</evidence>
<keyword evidence="2" id="KW-0560">Oxidoreductase</keyword>
<reference evidence="4" key="1">
    <citation type="submission" date="2023-05" db="EMBL/GenBank/DDBJ databases">
        <title>Genome and transcriptome analyses reveal genes involved in the formation of fine ridges on petal epidermal cells in Hibiscus trionum.</title>
        <authorList>
            <person name="Koshimizu S."/>
            <person name="Masuda S."/>
            <person name="Ishii T."/>
            <person name="Shirasu K."/>
            <person name="Hoshino A."/>
            <person name="Arita M."/>
        </authorList>
    </citation>
    <scope>NUCLEOTIDE SEQUENCE</scope>
    <source>
        <strain evidence="4">Hamamatsu line</strain>
    </source>
</reference>
<gene>
    <name evidence="4" type="ORF">HRI_004944900</name>
</gene>
<name>A0A9W7JCU7_HIBTR</name>
<protein>
    <submittedName>
        <fullName evidence="4">Genetic Variants in leaf Senescence</fullName>
    </submittedName>
</protein>
<keyword evidence="1" id="KW-0521">NADP</keyword>
<dbReference type="Pfam" id="PF05368">
    <property type="entry name" value="NmrA"/>
    <property type="match status" value="1"/>
</dbReference>
<keyword evidence="5" id="KW-1185">Reference proteome</keyword>
<dbReference type="InterPro" id="IPR045312">
    <property type="entry name" value="PCBER-like"/>
</dbReference>
<evidence type="ECO:0000259" key="3">
    <source>
        <dbReference type="Pfam" id="PF05368"/>
    </source>
</evidence>
<feature type="domain" description="NmrA-like" evidence="3">
    <location>
        <begin position="3"/>
        <end position="303"/>
    </location>
</feature>
<dbReference type="InterPro" id="IPR008030">
    <property type="entry name" value="NmrA-like"/>
</dbReference>
<dbReference type="AlphaFoldDB" id="A0A9W7JCU7"/>
<dbReference type="PANTHER" id="PTHR43349:SF34">
    <property type="entry name" value="PINORESINOL-LARICIRESINOL REDUCTASE 3-RELATED"/>
    <property type="match status" value="1"/>
</dbReference>
<proteinExistence type="predicted"/>
<dbReference type="Proteomes" id="UP001165190">
    <property type="component" value="Unassembled WGS sequence"/>
</dbReference>
<dbReference type="OrthoDB" id="419598at2759"/>
<dbReference type="PANTHER" id="PTHR43349">
    <property type="entry name" value="PINORESINOL REDUCTASE-RELATED"/>
    <property type="match status" value="1"/>
</dbReference>
<evidence type="ECO:0000313" key="4">
    <source>
        <dbReference type="EMBL" id="GMJ12757.1"/>
    </source>
</evidence>
<comment type="caution">
    <text evidence="4">The sequence shown here is derived from an EMBL/GenBank/DDBJ whole genome shotgun (WGS) entry which is preliminary data.</text>
</comment>
<dbReference type="GO" id="GO:0016491">
    <property type="term" value="F:oxidoreductase activity"/>
    <property type="evidence" value="ECO:0007669"/>
    <property type="project" value="UniProtKB-KW"/>
</dbReference>
<organism evidence="4 5">
    <name type="scientific">Hibiscus trionum</name>
    <name type="common">Flower of an hour</name>
    <dbReference type="NCBI Taxonomy" id="183268"/>
    <lineage>
        <taxon>Eukaryota</taxon>
        <taxon>Viridiplantae</taxon>
        <taxon>Streptophyta</taxon>
        <taxon>Embryophyta</taxon>
        <taxon>Tracheophyta</taxon>
        <taxon>Spermatophyta</taxon>
        <taxon>Magnoliopsida</taxon>
        <taxon>eudicotyledons</taxon>
        <taxon>Gunneridae</taxon>
        <taxon>Pentapetalae</taxon>
        <taxon>rosids</taxon>
        <taxon>malvids</taxon>
        <taxon>Malvales</taxon>
        <taxon>Malvaceae</taxon>
        <taxon>Malvoideae</taxon>
        <taxon>Hibiscus</taxon>
    </lineage>
</organism>
<evidence type="ECO:0000313" key="5">
    <source>
        <dbReference type="Proteomes" id="UP001165190"/>
    </source>
</evidence>
<accession>A0A9W7JCU7</accession>
<dbReference type="EMBL" id="BSYR01000065">
    <property type="protein sequence ID" value="GMJ12757.1"/>
    <property type="molecule type" value="Genomic_DNA"/>
</dbReference>
<dbReference type="Gene3D" id="3.90.25.10">
    <property type="entry name" value="UDP-galactose 4-epimerase, domain 1"/>
    <property type="match status" value="1"/>
</dbReference>
<dbReference type="SUPFAM" id="SSF51735">
    <property type="entry name" value="NAD(P)-binding Rossmann-fold domains"/>
    <property type="match status" value="1"/>
</dbReference>
<evidence type="ECO:0000256" key="1">
    <source>
        <dbReference type="ARBA" id="ARBA00022857"/>
    </source>
</evidence>
<dbReference type="CDD" id="cd05259">
    <property type="entry name" value="PCBER_SDR_a"/>
    <property type="match status" value="1"/>
</dbReference>
<dbReference type="InterPro" id="IPR050608">
    <property type="entry name" value="NmrA-type/Isoflavone_red_sf"/>
</dbReference>